<dbReference type="InterPro" id="IPR021183">
    <property type="entry name" value="NatA_aux_su"/>
</dbReference>
<feature type="repeat" description="TPR" evidence="3">
    <location>
        <begin position="83"/>
        <end position="116"/>
    </location>
</feature>
<reference evidence="5" key="1">
    <citation type="submission" date="2021-01" db="EMBL/GenBank/DDBJ databases">
        <authorList>
            <person name="Corre E."/>
            <person name="Pelletier E."/>
            <person name="Niang G."/>
            <person name="Scheremetjew M."/>
            <person name="Finn R."/>
            <person name="Kale V."/>
            <person name="Holt S."/>
            <person name="Cochrane G."/>
            <person name="Meng A."/>
            <person name="Brown T."/>
            <person name="Cohen L."/>
        </authorList>
    </citation>
    <scope>NUCLEOTIDE SEQUENCE</scope>
    <source>
        <strain evidence="5">Clade-D-RCC2572</strain>
    </source>
</reference>
<dbReference type="SMART" id="SM00028">
    <property type="entry name" value="TPR"/>
    <property type="match status" value="4"/>
</dbReference>
<protein>
    <submittedName>
        <fullName evidence="5">Uncharacterized protein</fullName>
    </submittedName>
</protein>
<evidence type="ECO:0000256" key="2">
    <source>
        <dbReference type="ARBA" id="ARBA00022803"/>
    </source>
</evidence>
<accession>A0A6U0FCY7</accession>
<dbReference type="PIRSF" id="PIRSF000422">
    <property type="entry name" value="N-terminal-AcTrfase-A_aux_su"/>
    <property type="match status" value="1"/>
</dbReference>
<dbReference type="InterPro" id="IPR019734">
    <property type="entry name" value="TPR_rpt"/>
</dbReference>
<dbReference type="Gene3D" id="1.25.40.1040">
    <property type="match status" value="1"/>
</dbReference>
<evidence type="ECO:0000313" key="5">
    <source>
        <dbReference type="EMBL" id="CAD8586080.1"/>
    </source>
</evidence>
<dbReference type="PANTHER" id="PTHR22767:SF2">
    <property type="entry name" value="N(ALPHA)-ACETYLTRANSFERASE 15_16, ISOFORM A"/>
    <property type="match status" value="1"/>
</dbReference>
<dbReference type="AlphaFoldDB" id="A0A6U0FCY7"/>
<dbReference type="Gene3D" id="1.25.40.1010">
    <property type="match status" value="1"/>
</dbReference>
<proteinExistence type="predicted"/>
<dbReference type="EMBL" id="HBEW01006813">
    <property type="protein sequence ID" value="CAD8586080.1"/>
    <property type="molecule type" value="Transcribed_RNA"/>
</dbReference>
<dbReference type="InterPro" id="IPR013105">
    <property type="entry name" value="TPR_2"/>
</dbReference>
<gene>
    <name evidence="5" type="ORF">OMED0929_LOCUS5764</name>
</gene>
<feature type="region of interest" description="Disordered" evidence="4">
    <location>
        <begin position="664"/>
        <end position="688"/>
    </location>
</feature>
<dbReference type="Pfam" id="PF07719">
    <property type="entry name" value="TPR_2"/>
    <property type="match status" value="1"/>
</dbReference>
<dbReference type="GO" id="GO:0005737">
    <property type="term" value="C:cytoplasm"/>
    <property type="evidence" value="ECO:0007669"/>
    <property type="project" value="UniProtKB-ARBA"/>
</dbReference>
<keyword evidence="2 3" id="KW-0802">TPR repeat</keyword>
<evidence type="ECO:0000256" key="3">
    <source>
        <dbReference type="PROSITE-ProRule" id="PRU00339"/>
    </source>
</evidence>
<dbReference type="PANTHER" id="PTHR22767">
    <property type="entry name" value="N-TERMINAL ACETYLTRANSFERASE-RELATED"/>
    <property type="match status" value="1"/>
</dbReference>
<evidence type="ECO:0000256" key="1">
    <source>
        <dbReference type="ARBA" id="ARBA00022737"/>
    </source>
</evidence>
<dbReference type="Pfam" id="PF12569">
    <property type="entry name" value="NatA_aux_su"/>
    <property type="match status" value="1"/>
</dbReference>
<organism evidence="5">
    <name type="scientific">Ostreococcus mediterraneus</name>
    <dbReference type="NCBI Taxonomy" id="1486918"/>
    <lineage>
        <taxon>Eukaryota</taxon>
        <taxon>Viridiplantae</taxon>
        <taxon>Chlorophyta</taxon>
        <taxon>Mamiellophyceae</taxon>
        <taxon>Mamiellales</taxon>
        <taxon>Bathycoccaceae</taxon>
        <taxon>Ostreococcus</taxon>
    </lineage>
</organism>
<sequence>MSAKHALPSRERKEFQDLVNCYETKQFKRGLKHADAVLKKFPQHGETMAMKGLVVRSMDDTFGRNEEAHALVKRGIECHPESHVCWHVYGLVHRQERNYAEAAKCYAQAAKIDPSNMLVLRDLSTMYVQMRDLKAFVEIRRRILKLKMDQRSSWFALAVGLHLIGEHAEGLSILEKYEEIRKSGAFTGRGSWRDEDKLMVKFDASELVLLKATMRRDAGQVKEALEDLEAQEANVVDKVAYLELIGACQMKLDMFDAAQKTYRKLLERLPDSYAYHRALRVAMSLPENIADGTGDISDADCEKIKALYADLRDSLKYCAAAKRLPLSFTKAGTEFTTLINAYIEKPIRKGVPSLFEDLKNLYENQDKAKLLETIFTDTVAQLKSKGTFPSGGATSSEDEKKECVMYATNLLAMHYDEMAQRSANGGAAEYAKALTLIDETIAMDGKKQPEFYLNKARFLEHAGDVQLAADVADEARKLDLADRFLNSNAVRHMMRAGRYVYAEQLAAMFARDGDQANGLFDMEATWFELEAAKCHADAGRQGRSLKYYRAVLTHFNQFVDDQFDFHGYCMRRSALRAYVDLIRVEDEMFARREFRIAARGAVRIYCNMFDDPPAKKAAALEEKIAAMPQEERRAFRQKLRKEEELAAKKEEERLAVLQRMMKEAAAKDSKNKGPKTEKKPDPDPIGAELEKTEEPLEEAMKFITPLLSHASAFEETQLLAFEVFIRQAKPILALKAVNESLKLAPESVQAKRNVARLVRYVELMPETDAMKKVMMMQATQLTDNKSAKDYAAALIGASTHPVDVAAAALAQYDVSEDKSDALLIEGVKRTVIDGVKYSHGDYVEALEAYAAASATAADAFKAACAGAFPYSCVFGGAKSTAAPMSD</sequence>
<dbReference type="PROSITE" id="PS50005">
    <property type="entry name" value="TPR"/>
    <property type="match status" value="1"/>
</dbReference>
<name>A0A6U0FCY7_9CHLO</name>
<evidence type="ECO:0000256" key="4">
    <source>
        <dbReference type="SAM" id="MobiDB-lite"/>
    </source>
</evidence>
<dbReference type="SUPFAM" id="SSF48452">
    <property type="entry name" value="TPR-like"/>
    <property type="match status" value="1"/>
</dbReference>
<keyword evidence="1" id="KW-0677">Repeat</keyword>
<dbReference type="InterPro" id="IPR011990">
    <property type="entry name" value="TPR-like_helical_dom_sf"/>
</dbReference>